<dbReference type="InterPro" id="IPR052337">
    <property type="entry name" value="SAT4-like"/>
</dbReference>
<evidence type="ECO:0000256" key="3">
    <source>
        <dbReference type="ARBA" id="ARBA00022989"/>
    </source>
</evidence>
<feature type="transmembrane region" description="Helical" evidence="6">
    <location>
        <begin position="55"/>
        <end position="83"/>
    </location>
</feature>
<reference evidence="9" key="1">
    <citation type="journal article" date="2016" name="Genome Announc.">
        <title>Genome sequence of Ustilaginoidea virens IPU010, a rice pathogenic fungus causing false smut.</title>
        <authorList>
            <person name="Kumagai T."/>
            <person name="Ishii T."/>
            <person name="Terai G."/>
            <person name="Umemura M."/>
            <person name="Machida M."/>
            <person name="Asai K."/>
        </authorList>
    </citation>
    <scope>NUCLEOTIDE SEQUENCE [LARGE SCALE GENOMIC DNA]</scope>
    <source>
        <strain evidence="9">IPU010</strain>
    </source>
</reference>
<gene>
    <name evidence="8" type="ORF">UVI_02051530</name>
</gene>
<comment type="caution">
    <text evidence="8">The sequence shown here is derived from an EMBL/GenBank/DDBJ whole genome shotgun (WGS) entry which is preliminary data.</text>
</comment>
<dbReference type="PANTHER" id="PTHR33048">
    <property type="entry name" value="PTH11-LIKE INTEGRAL MEMBRANE PROTEIN (AFU_ORTHOLOGUE AFUA_5G11245)"/>
    <property type="match status" value="1"/>
</dbReference>
<dbReference type="EMBL" id="BBTG02000038">
    <property type="protein sequence ID" value="GAO15866.1"/>
    <property type="molecule type" value="Genomic_DNA"/>
</dbReference>
<dbReference type="Pfam" id="PF20684">
    <property type="entry name" value="Fung_rhodopsin"/>
    <property type="match status" value="1"/>
</dbReference>
<evidence type="ECO:0000256" key="2">
    <source>
        <dbReference type="ARBA" id="ARBA00022692"/>
    </source>
</evidence>
<evidence type="ECO:0000313" key="9">
    <source>
        <dbReference type="Proteomes" id="UP000054053"/>
    </source>
</evidence>
<dbReference type="Proteomes" id="UP000054053">
    <property type="component" value="Unassembled WGS sequence"/>
</dbReference>
<keyword evidence="4 6" id="KW-0472">Membrane</keyword>
<feature type="transmembrane region" description="Helical" evidence="6">
    <location>
        <begin position="20"/>
        <end position="43"/>
    </location>
</feature>
<protein>
    <recommendedName>
        <fullName evidence="7">Rhodopsin domain-containing protein</fullName>
    </recommendedName>
</protein>
<comment type="subcellular location">
    <subcellularLocation>
        <location evidence="1">Membrane</location>
        <topology evidence="1">Multi-pass membrane protein</topology>
    </subcellularLocation>
</comment>
<feature type="domain" description="Rhodopsin" evidence="7">
    <location>
        <begin position="5"/>
        <end position="146"/>
    </location>
</feature>
<evidence type="ECO:0000259" key="7">
    <source>
        <dbReference type="Pfam" id="PF20684"/>
    </source>
</evidence>
<evidence type="ECO:0000256" key="5">
    <source>
        <dbReference type="ARBA" id="ARBA00038359"/>
    </source>
</evidence>
<keyword evidence="2 6" id="KW-0812">Transmembrane</keyword>
<evidence type="ECO:0000256" key="6">
    <source>
        <dbReference type="SAM" id="Phobius"/>
    </source>
</evidence>
<dbReference type="InterPro" id="IPR049326">
    <property type="entry name" value="Rhodopsin_dom_fungi"/>
</dbReference>
<accession>A0A1B5KXZ6</accession>
<dbReference type="AlphaFoldDB" id="A0A1B5KXZ6"/>
<keyword evidence="3 6" id="KW-1133">Transmembrane helix</keyword>
<evidence type="ECO:0000256" key="4">
    <source>
        <dbReference type="ARBA" id="ARBA00023136"/>
    </source>
</evidence>
<comment type="similarity">
    <text evidence="5">Belongs to the SAT4 family.</text>
</comment>
<dbReference type="GO" id="GO:0016020">
    <property type="term" value="C:membrane"/>
    <property type="evidence" value="ECO:0007669"/>
    <property type="project" value="UniProtKB-SubCell"/>
</dbReference>
<sequence length="147" mass="16760">MPRTDAWTLTPDQLTSFGLWLYIAEAEYLVEAIIVKLVFIFFYMRIFRAPGVQRLLWGTVVLVSVAGVVFVSVVIFQCTPIQYLWVRWDGLHQGRCLDMSMVAWTSAGLNIVLDGWMLAIPMSQLRTLNLDWRRKLGVGLMFGIGAM</sequence>
<name>A0A1B5KXZ6_USTVR</name>
<feature type="transmembrane region" description="Helical" evidence="6">
    <location>
        <begin position="103"/>
        <end position="125"/>
    </location>
</feature>
<evidence type="ECO:0000256" key="1">
    <source>
        <dbReference type="ARBA" id="ARBA00004141"/>
    </source>
</evidence>
<organism evidence="8 9">
    <name type="scientific">Ustilaginoidea virens</name>
    <name type="common">Rice false smut fungus</name>
    <name type="synonym">Villosiclava virens</name>
    <dbReference type="NCBI Taxonomy" id="1159556"/>
    <lineage>
        <taxon>Eukaryota</taxon>
        <taxon>Fungi</taxon>
        <taxon>Dikarya</taxon>
        <taxon>Ascomycota</taxon>
        <taxon>Pezizomycotina</taxon>
        <taxon>Sordariomycetes</taxon>
        <taxon>Hypocreomycetidae</taxon>
        <taxon>Hypocreales</taxon>
        <taxon>Clavicipitaceae</taxon>
        <taxon>Ustilaginoidea</taxon>
    </lineage>
</organism>
<evidence type="ECO:0000313" key="8">
    <source>
        <dbReference type="EMBL" id="GAO15866.1"/>
    </source>
</evidence>
<dbReference type="PANTHER" id="PTHR33048:SF143">
    <property type="entry name" value="EXTRACELLULAR MEMBRANE PROTEIN CFEM DOMAIN-CONTAINING PROTEIN-RELATED"/>
    <property type="match status" value="1"/>
</dbReference>
<proteinExistence type="inferred from homology"/>